<dbReference type="GO" id="GO:0031469">
    <property type="term" value="C:bacterial microcompartment"/>
    <property type="evidence" value="ECO:0007669"/>
    <property type="project" value="UniProtKB-SubCell"/>
</dbReference>
<organism evidence="4 5">
    <name type="scientific">Candidatus Anaerobutyricum stercoripullorum</name>
    <dbReference type="NCBI Taxonomy" id="2838456"/>
    <lineage>
        <taxon>Bacteria</taxon>
        <taxon>Bacillati</taxon>
        <taxon>Bacillota</taxon>
        <taxon>Clostridia</taxon>
        <taxon>Lachnospirales</taxon>
        <taxon>Lachnospiraceae</taxon>
        <taxon>Anaerobutyricum</taxon>
    </lineage>
</organism>
<protein>
    <submittedName>
        <fullName evidence="4">Ethanolamine utilization microcompartment protein EutL</fullName>
    </submittedName>
</protein>
<dbReference type="SUPFAM" id="SSF143414">
    <property type="entry name" value="CcmK-like"/>
    <property type="match status" value="1"/>
</dbReference>
<feature type="domain" description="Bacterial microcompartment" evidence="3">
    <location>
        <begin position="33"/>
        <end position="117"/>
    </location>
</feature>
<evidence type="ECO:0000259" key="3">
    <source>
        <dbReference type="SMART" id="SM00877"/>
    </source>
</evidence>
<evidence type="ECO:0000313" key="4">
    <source>
        <dbReference type="EMBL" id="HIX72285.1"/>
    </source>
</evidence>
<gene>
    <name evidence="4" type="primary">eutL</name>
    <name evidence="4" type="ORF">H9849_04615</name>
</gene>
<dbReference type="InterPro" id="IPR000249">
    <property type="entry name" value="BMC_dom"/>
</dbReference>
<dbReference type="EMBL" id="DXEQ01000128">
    <property type="protein sequence ID" value="HIX72285.1"/>
    <property type="molecule type" value="Genomic_DNA"/>
</dbReference>
<dbReference type="Pfam" id="PF00936">
    <property type="entry name" value="BMC"/>
    <property type="match status" value="1"/>
</dbReference>
<name>A0A9D1X483_9FIRM</name>
<keyword evidence="2" id="KW-1283">Bacterial microcompartment</keyword>
<feature type="domain" description="Bacterial microcompartment" evidence="3">
    <location>
        <begin position="144"/>
        <end position="213"/>
    </location>
</feature>
<dbReference type="InterPro" id="IPR037233">
    <property type="entry name" value="CcmK-like_sf"/>
</dbReference>
<dbReference type="InterPro" id="IPR009193">
    <property type="entry name" value="EutL_PduB"/>
</dbReference>
<proteinExistence type="predicted"/>
<dbReference type="NCBIfam" id="NF011934">
    <property type="entry name" value="PRK15405.1"/>
    <property type="match status" value="1"/>
</dbReference>
<evidence type="ECO:0000256" key="2">
    <source>
        <dbReference type="ARBA" id="ARBA00024446"/>
    </source>
</evidence>
<evidence type="ECO:0000313" key="5">
    <source>
        <dbReference type="Proteomes" id="UP000886805"/>
    </source>
</evidence>
<comment type="caution">
    <text evidence="4">The sequence shown here is derived from an EMBL/GenBank/DDBJ whole genome shotgun (WGS) entry which is preliminary data.</text>
</comment>
<dbReference type="Proteomes" id="UP000886805">
    <property type="component" value="Unassembled WGS sequence"/>
</dbReference>
<dbReference type="AlphaFoldDB" id="A0A9D1X483"/>
<reference evidence="4" key="1">
    <citation type="journal article" date="2021" name="PeerJ">
        <title>Extensive microbial diversity within the chicken gut microbiome revealed by metagenomics and culture.</title>
        <authorList>
            <person name="Gilroy R."/>
            <person name="Ravi A."/>
            <person name="Getino M."/>
            <person name="Pursley I."/>
            <person name="Horton D.L."/>
            <person name="Alikhan N.F."/>
            <person name="Baker D."/>
            <person name="Gharbi K."/>
            <person name="Hall N."/>
            <person name="Watson M."/>
            <person name="Adriaenssens E.M."/>
            <person name="Foster-Nyarko E."/>
            <person name="Jarju S."/>
            <person name="Secka A."/>
            <person name="Antonio M."/>
            <person name="Oren A."/>
            <person name="Chaudhuri R.R."/>
            <person name="La Ragione R."/>
            <person name="Hildebrand F."/>
            <person name="Pallen M.J."/>
        </authorList>
    </citation>
    <scope>NUCLEOTIDE SEQUENCE</scope>
    <source>
        <strain evidence="4">ChiSxjej3B15-1167</strain>
    </source>
</reference>
<dbReference type="Gene3D" id="3.30.70.1710">
    <property type="match status" value="2"/>
</dbReference>
<evidence type="ECO:0000256" key="1">
    <source>
        <dbReference type="ARBA" id="ARBA00024322"/>
    </source>
</evidence>
<accession>A0A9D1X483</accession>
<reference evidence="4" key="2">
    <citation type="submission" date="2021-04" db="EMBL/GenBank/DDBJ databases">
        <authorList>
            <person name="Gilroy R."/>
        </authorList>
    </citation>
    <scope>NUCLEOTIDE SEQUENCE</scope>
    <source>
        <strain evidence="4">ChiSxjej3B15-1167</strain>
    </source>
</reference>
<dbReference type="PIRSF" id="PIRSF012290">
    <property type="entry name" value="EutL_PduB"/>
    <property type="match status" value="1"/>
</dbReference>
<dbReference type="SMART" id="SM00877">
    <property type="entry name" value="BMC"/>
    <property type="match status" value="2"/>
</dbReference>
<sequence length="217" mass="24178">MRKRIPSHVTMEQIVPHVTEEYRKVWGIPEEHQSVGFISCDNEDVMWLAVDDATKKAKIEVVHAETVYGGVEYSWSRFGGEITAILSGETVSDVRNGLRYTREFIEKKAAFYVLDEEGTLGYYVDWIPRAGKFYQKRLGIPEGTSIAYLVSTPVESTYALDKALKASDTKLAELFLPPTRVNTGGGVLCGTESACQAAVRAFAEAVEYCALHPMELE</sequence>
<comment type="subcellular location">
    <subcellularLocation>
        <location evidence="1">Bacterial microcompartment</location>
    </subcellularLocation>
</comment>